<evidence type="ECO:0000313" key="2">
    <source>
        <dbReference type="EMBL" id="KAH7300952.1"/>
    </source>
</evidence>
<comment type="caution">
    <text evidence="2">The sequence shown here is derived from an EMBL/GenBank/DDBJ whole genome shotgun (WGS) entry which is preliminary data.</text>
</comment>
<name>A0A8T2RX65_CERRI</name>
<evidence type="ECO:0000313" key="3">
    <source>
        <dbReference type="Proteomes" id="UP000825935"/>
    </source>
</evidence>
<keyword evidence="3" id="KW-1185">Reference proteome</keyword>
<accession>A0A8T2RX65</accession>
<reference evidence="2 3" key="1">
    <citation type="submission" date="2021-08" db="EMBL/GenBank/DDBJ databases">
        <title>WGS assembly of Ceratopteris richardii.</title>
        <authorList>
            <person name="Marchant D.B."/>
            <person name="Chen G."/>
            <person name="Jenkins J."/>
            <person name="Shu S."/>
            <person name="Leebens-Mack J."/>
            <person name="Grimwood J."/>
            <person name="Schmutz J."/>
            <person name="Soltis P."/>
            <person name="Soltis D."/>
            <person name="Chen Z.-H."/>
        </authorList>
    </citation>
    <scope>NUCLEOTIDE SEQUENCE [LARGE SCALE GENOMIC DNA]</scope>
    <source>
        <strain evidence="2">Whitten #5841</strain>
        <tissue evidence="2">Leaf</tissue>
    </source>
</reference>
<evidence type="ECO:0000313" key="1">
    <source>
        <dbReference type="EMBL" id="KAH7300951.1"/>
    </source>
</evidence>
<dbReference type="Proteomes" id="UP000825935">
    <property type="component" value="Chromosome 23"/>
</dbReference>
<organism evidence="2 3">
    <name type="scientific">Ceratopteris richardii</name>
    <name type="common">Triangle waterfern</name>
    <dbReference type="NCBI Taxonomy" id="49495"/>
    <lineage>
        <taxon>Eukaryota</taxon>
        <taxon>Viridiplantae</taxon>
        <taxon>Streptophyta</taxon>
        <taxon>Embryophyta</taxon>
        <taxon>Tracheophyta</taxon>
        <taxon>Polypodiopsida</taxon>
        <taxon>Polypodiidae</taxon>
        <taxon>Polypodiales</taxon>
        <taxon>Pteridineae</taxon>
        <taxon>Pteridaceae</taxon>
        <taxon>Parkerioideae</taxon>
        <taxon>Ceratopteris</taxon>
    </lineage>
</organism>
<dbReference type="EMBL" id="CM035428">
    <property type="protein sequence ID" value="KAH7300952.1"/>
    <property type="molecule type" value="Genomic_DNA"/>
</dbReference>
<sequence length="56" mass="6090">MKPTVEEENKTGEKNVSAAAAELEVGVQEPQCIFCPHEIRGSMPNDTQIITINFGS</sequence>
<proteinExistence type="predicted"/>
<dbReference type="AlphaFoldDB" id="A0A8T2RX65"/>
<dbReference type="EMBL" id="CM035428">
    <property type="protein sequence ID" value="KAH7300951.1"/>
    <property type="molecule type" value="Genomic_DNA"/>
</dbReference>
<gene>
    <name evidence="1" type="ORF">KP509_23G005300</name>
    <name evidence="2" type="ORF">KP509_23G005400</name>
</gene>
<protein>
    <submittedName>
        <fullName evidence="2">Uncharacterized protein</fullName>
    </submittedName>
</protein>